<evidence type="ECO:0000313" key="3">
    <source>
        <dbReference type="Proteomes" id="UP000000496"/>
    </source>
</evidence>
<reference evidence="2 3" key="2">
    <citation type="journal article" date="2011" name="Mol. Biol. Evol.">
        <title>Unity in variety--the pan-genome of the Chlamydiae.</title>
        <authorList>
            <person name="Collingro A."/>
            <person name="Tischler P."/>
            <person name="Weinmaier T."/>
            <person name="Penz T."/>
            <person name="Heinz E."/>
            <person name="Brunham R.C."/>
            <person name="Read T.D."/>
            <person name="Bavoil P.M."/>
            <person name="Sachse K."/>
            <person name="Kahane S."/>
            <person name="Friedman M.G."/>
            <person name="Rattei T."/>
            <person name="Myers G.S."/>
            <person name="Horn M."/>
        </authorList>
    </citation>
    <scope>NUCLEOTIDE SEQUENCE [LARGE SCALE GENOMIC DNA]</scope>
    <source>
        <strain evidence="3">ATCC VR-1471 / Z</strain>
    </source>
</reference>
<evidence type="ECO:0000313" key="2">
    <source>
        <dbReference type="EMBL" id="CCB88493.1"/>
    </source>
</evidence>
<evidence type="ECO:0000256" key="1">
    <source>
        <dbReference type="SAM" id="Phobius"/>
    </source>
</evidence>
<dbReference type="EMBL" id="FR872582">
    <property type="protein sequence ID" value="CCB88493.1"/>
    <property type="molecule type" value="Genomic_DNA"/>
</dbReference>
<organism evidence="2 3">
    <name type="scientific">Simkania negevensis (strain ATCC VR-1471 / DSM 27360 / Z)</name>
    <dbReference type="NCBI Taxonomy" id="331113"/>
    <lineage>
        <taxon>Bacteria</taxon>
        <taxon>Pseudomonadati</taxon>
        <taxon>Chlamydiota</taxon>
        <taxon>Chlamydiia</taxon>
        <taxon>Parachlamydiales</taxon>
        <taxon>Simkaniaceae</taxon>
        <taxon>Simkania</taxon>
    </lineage>
</organism>
<keyword evidence="1" id="KW-1133">Transmembrane helix</keyword>
<keyword evidence="1" id="KW-0812">Transmembrane</keyword>
<dbReference type="HOGENOM" id="CLU_1276892_0_0_0"/>
<keyword evidence="3" id="KW-1185">Reference proteome</keyword>
<reference key="1">
    <citation type="journal article" date="2011" name="Mol. Biol. Evol.">
        <title>Unity in variety -- the pan-genome of the Chlamydiae.</title>
        <authorList>
            <person name="Collingro A."/>
            <person name="Tischler P."/>
            <person name="Weinmaier T."/>
            <person name="Penz T."/>
            <person name="Heinz E."/>
            <person name="Brunham R.C."/>
            <person name="Read T.D."/>
            <person name="Bavoil P.M."/>
            <person name="Sachse K."/>
            <person name="Kahane S."/>
            <person name="Friedman M.G."/>
            <person name="Rattei T."/>
            <person name="Myers G.S.A."/>
            <person name="Horn M."/>
        </authorList>
    </citation>
    <scope>NUCLEOTIDE SEQUENCE</scope>
    <source>
        <strain>Z</strain>
    </source>
</reference>
<feature type="transmembrane region" description="Helical" evidence="1">
    <location>
        <begin position="92"/>
        <end position="117"/>
    </location>
</feature>
<protein>
    <submittedName>
        <fullName evidence="2">Uncharacterized protein</fullName>
    </submittedName>
</protein>
<name>F8L6Y4_SIMNZ</name>
<sequence length="216" mass="23515">MSAINQNFVNPEYKLIVYTACAATAFAGASLLAPWESVRMIGGTTLTGIFYATINDMVACRDCIEYFTFGHVWDGQKLDKRPIMTLDPNLNAIAWGMIASWHVSALAGVLFAAVARLPYAAVKLSTRQIAPYLVGSAIALCTFAHVTVRVLDSWLKELEKNGGLDKVWGDVPSDYKAKFMSVDVRNFVGFVGLGVLGIALSVLMVTTRLGLTPRLF</sequence>
<feature type="transmembrane region" description="Helical" evidence="1">
    <location>
        <begin position="187"/>
        <end position="211"/>
    </location>
</feature>
<dbReference type="Proteomes" id="UP000000496">
    <property type="component" value="Chromosome gsn.131"/>
</dbReference>
<dbReference type="KEGG" id="sng:SNE_A06160"/>
<dbReference type="AlphaFoldDB" id="F8L6Y4"/>
<gene>
    <name evidence="2" type="ordered locus">SNE_A06160</name>
</gene>
<feature type="transmembrane region" description="Helical" evidence="1">
    <location>
        <begin position="129"/>
        <end position="148"/>
    </location>
</feature>
<proteinExistence type="predicted"/>
<keyword evidence="1" id="KW-0472">Membrane</keyword>
<feature type="transmembrane region" description="Helical" evidence="1">
    <location>
        <begin position="15"/>
        <end position="35"/>
    </location>
</feature>
<accession>F8L6Y4</accession>